<protein>
    <submittedName>
        <fullName evidence="4">ETF domain-containing protein</fullName>
    </submittedName>
</protein>
<gene>
    <name evidence="2" type="ORF">HPBE_LOCUS8419</name>
</gene>
<dbReference type="EMBL" id="UZAH01026144">
    <property type="protein sequence ID" value="VDO76277.1"/>
    <property type="molecule type" value="Genomic_DNA"/>
</dbReference>
<evidence type="ECO:0000256" key="1">
    <source>
        <dbReference type="SAM" id="MobiDB-lite"/>
    </source>
</evidence>
<sequence length="71" mass="7199">MCARLASLPIDRDLAFGTSKTLIGGLIAATLAETNAVNVVVFASDSALREGTPVTPVDKGIEGSHSNGTEA</sequence>
<keyword evidence="3" id="KW-1185">Reference proteome</keyword>
<accession>A0A3P7YXX0</accession>
<organism evidence="3 4">
    <name type="scientific">Heligmosomoides polygyrus</name>
    <name type="common">Parasitic roundworm</name>
    <dbReference type="NCBI Taxonomy" id="6339"/>
    <lineage>
        <taxon>Eukaryota</taxon>
        <taxon>Metazoa</taxon>
        <taxon>Ecdysozoa</taxon>
        <taxon>Nematoda</taxon>
        <taxon>Chromadorea</taxon>
        <taxon>Rhabditida</taxon>
        <taxon>Rhabditina</taxon>
        <taxon>Rhabditomorpha</taxon>
        <taxon>Strongyloidea</taxon>
        <taxon>Heligmosomidae</taxon>
        <taxon>Heligmosomoides</taxon>
    </lineage>
</organism>
<reference evidence="2 3" key="1">
    <citation type="submission" date="2018-11" db="EMBL/GenBank/DDBJ databases">
        <authorList>
            <consortium name="Pathogen Informatics"/>
        </authorList>
    </citation>
    <scope>NUCLEOTIDE SEQUENCE [LARGE SCALE GENOMIC DNA]</scope>
</reference>
<proteinExistence type="predicted"/>
<dbReference type="WBParaSite" id="HPBE_0000841801-mRNA-1">
    <property type="protein sequence ID" value="HPBE_0000841801-mRNA-1"/>
    <property type="gene ID" value="HPBE_0000841801"/>
</dbReference>
<dbReference type="Proteomes" id="UP000050761">
    <property type="component" value="Unassembled WGS sequence"/>
</dbReference>
<accession>A0A183FM43</accession>
<reference evidence="4" key="2">
    <citation type="submission" date="2019-09" db="UniProtKB">
        <authorList>
            <consortium name="WormBaseParasite"/>
        </authorList>
    </citation>
    <scope>IDENTIFICATION</scope>
</reference>
<evidence type="ECO:0000313" key="4">
    <source>
        <dbReference type="WBParaSite" id="HPBE_0000841801-mRNA-1"/>
    </source>
</evidence>
<name>A0A183FM43_HELPZ</name>
<evidence type="ECO:0000313" key="2">
    <source>
        <dbReference type="EMBL" id="VDO76277.1"/>
    </source>
</evidence>
<evidence type="ECO:0000313" key="3">
    <source>
        <dbReference type="Proteomes" id="UP000050761"/>
    </source>
</evidence>
<feature type="region of interest" description="Disordered" evidence="1">
    <location>
        <begin position="50"/>
        <end position="71"/>
    </location>
</feature>
<dbReference type="AlphaFoldDB" id="A0A183FM43"/>